<dbReference type="EMBL" id="CP003466">
    <property type="protein sequence ID" value="AFT71193.1"/>
    <property type="molecule type" value="Genomic_DNA"/>
</dbReference>
<evidence type="ECO:0000313" key="1">
    <source>
        <dbReference type="EMBL" id="AFT71193.1"/>
    </source>
</evidence>
<dbReference type="HOGENOM" id="CLU_654950_0_0_6"/>
<protein>
    <recommendedName>
        <fullName evidence="3">SMI1/KNR4 family protein</fullName>
    </recommendedName>
</protein>
<keyword evidence="2" id="KW-1185">Reference proteome</keyword>
<reference evidence="1 2" key="1">
    <citation type="journal article" date="2012" name="J. Bacteriol.">
        <title>Complete genome sequence of Alcanivorax dieselolei type strain B5.</title>
        <authorList>
            <person name="Lai Q."/>
            <person name="Li W."/>
            <person name="Shao Z."/>
        </authorList>
    </citation>
    <scope>NUCLEOTIDE SEQUENCE [LARGE SCALE GENOMIC DNA]</scope>
    <source>
        <strain evidence="2">DSM 16502 / CGMCC 1.3690 / B-5</strain>
    </source>
</reference>
<organism evidence="1 2">
    <name type="scientific">Alcanivorax dieselolei (strain DSM 16502 / CGMCC 1.3690 / MCCC 1A00001 / B-5)</name>
    <name type="common">Alloalcanivorax dieselolei</name>
    <dbReference type="NCBI Taxonomy" id="930169"/>
    <lineage>
        <taxon>Bacteria</taxon>
        <taxon>Pseudomonadati</taxon>
        <taxon>Pseudomonadota</taxon>
        <taxon>Gammaproteobacteria</taxon>
        <taxon>Oceanospirillales</taxon>
        <taxon>Alcanivoracaceae</taxon>
        <taxon>Alloalcanivorax</taxon>
    </lineage>
</organism>
<proteinExistence type="predicted"/>
<dbReference type="Proteomes" id="UP000006286">
    <property type="component" value="Chromosome"/>
</dbReference>
<gene>
    <name evidence="1" type="ordered locus">B5T_02925</name>
</gene>
<evidence type="ECO:0000313" key="2">
    <source>
        <dbReference type="Proteomes" id="UP000006286"/>
    </source>
</evidence>
<name>K0CEY0_ALCDB</name>
<accession>K0CEY0</accession>
<dbReference type="KEGG" id="adi:B5T_02925"/>
<dbReference type="PATRIC" id="fig|930169.3.peg.2887"/>
<dbReference type="AlphaFoldDB" id="K0CEY0"/>
<sequence length="419" mass="46561">MVTPGMDTAHAFTPNELAQLREHNIVIWAGRVIFEAQPPISDDALRDIRQHLRGTLPEDLLSLWRLTAGGRLDYDLRLTMNGNQEAISWAELFYHDSDGYRDLPGWIEHEQALAEEAAEARGQNWDGKIDALPIGGFEYCDRIYVVTDDNALDYGHALAWKMGLPPAWRHAMHGDGLATIAPTLRDAFQCLGLEKDPASDDSADTGLELLEYLDCRRQDHGLPDALANKVIGFYRRAVLDWRGALEADTLSDYPLLATLALSHAIQQDDAALLTQLLDRGVAPDIPLRGDMGPLSLAVISNAWAVFQALLDRNPPLPERLLDDVNGPVPKELVVRLLTHPNQASVQATLRCVFHGVPDSAHCIAEQLSVQQRATLPEQQQALLTSLRTSLEKVRQGKLAHYLGEDGLRLQVERLEAFRL</sequence>
<evidence type="ECO:0008006" key="3">
    <source>
        <dbReference type="Google" id="ProtNLM"/>
    </source>
</evidence>
<dbReference type="eggNOG" id="ENOG502ZCCK">
    <property type="taxonomic scope" value="Bacteria"/>
</dbReference>